<accession>A0AAD6LXP1</accession>
<protein>
    <submittedName>
        <fullName evidence="1">Uncharacterized protein</fullName>
    </submittedName>
</protein>
<proteinExistence type="predicted"/>
<sequence length="30" mass="3623">MRLWKEENMLCSSTWSHENDDRNCVAPELQ</sequence>
<dbReference type="EMBL" id="JAQIZT010000013">
    <property type="protein sequence ID" value="KAJ6975223.1"/>
    <property type="molecule type" value="Genomic_DNA"/>
</dbReference>
<evidence type="ECO:0000313" key="2">
    <source>
        <dbReference type="Proteomes" id="UP001164929"/>
    </source>
</evidence>
<reference evidence="1" key="1">
    <citation type="journal article" date="2023" name="Mol. Ecol. Resour.">
        <title>Chromosome-level genome assembly of a triploid poplar Populus alba 'Berolinensis'.</title>
        <authorList>
            <person name="Chen S."/>
            <person name="Yu Y."/>
            <person name="Wang X."/>
            <person name="Wang S."/>
            <person name="Zhang T."/>
            <person name="Zhou Y."/>
            <person name="He R."/>
            <person name="Meng N."/>
            <person name="Wang Y."/>
            <person name="Liu W."/>
            <person name="Liu Z."/>
            <person name="Liu J."/>
            <person name="Guo Q."/>
            <person name="Huang H."/>
            <person name="Sederoff R.R."/>
            <person name="Wang G."/>
            <person name="Qu G."/>
            <person name="Chen S."/>
        </authorList>
    </citation>
    <scope>NUCLEOTIDE SEQUENCE</scope>
    <source>
        <strain evidence="1">SC-2020</strain>
    </source>
</reference>
<name>A0AAD6LXP1_9ROSI</name>
<dbReference type="AlphaFoldDB" id="A0AAD6LXP1"/>
<keyword evidence="2" id="KW-1185">Reference proteome</keyword>
<evidence type="ECO:0000313" key="1">
    <source>
        <dbReference type="EMBL" id="KAJ6975223.1"/>
    </source>
</evidence>
<dbReference type="Proteomes" id="UP001164929">
    <property type="component" value="Chromosome 13"/>
</dbReference>
<organism evidence="1 2">
    <name type="scientific">Populus alba x Populus x berolinensis</name>
    <dbReference type="NCBI Taxonomy" id="444605"/>
    <lineage>
        <taxon>Eukaryota</taxon>
        <taxon>Viridiplantae</taxon>
        <taxon>Streptophyta</taxon>
        <taxon>Embryophyta</taxon>
        <taxon>Tracheophyta</taxon>
        <taxon>Spermatophyta</taxon>
        <taxon>Magnoliopsida</taxon>
        <taxon>eudicotyledons</taxon>
        <taxon>Gunneridae</taxon>
        <taxon>Pentapetalae</taxon>
        <taxon>rosids</taxon>
        <taxon>fabids</taxon>
        <taxon>Malpighiales</taxon>
        <taxon>Salicaceae</taxon>
        <taxon>Saliceae</taxon>
        <taxon>Populus</taxon>
    </lineage>
</organism>
<gene>
    <name evidence="1" type="ORF">NC653_031161</name>
</gene>
<comment type="caution">
    <text evidence="1">The sequence shown here is derived from an EMBL/GenBank/DDBJ whole genome shotgun (WGS) entry which is preliminary data.</text>
</comment>